<name>A0ABM7S4Q2_9PSED</name>
<evidence type="ECO:0000313" key="2">
    <source>
        <dbReference type="EMBL" id="BCX70398.1"/>
    </source>
</evidence>
<organism evidence="2 3">
    <name type="scientific">Pseudomonas izuensis</name>
    <dbReference type="NCBI Taxonomy" id="2684212"/>
    <lineage>
        <taxon>Bacteria</taxon>
        <taxon>Pseudomonadati</taxon>
        <taxon>Pseudomonadota</taxon>
        <taxon>Gammaproteobacteria</taxon>
        <taxon>Pseudomonadales</taxon>
        <taxon>Pseudomonadaceae</taxon>
        <taxon>Pseudomonas</taxon>
    </lineage>
</organism>
<feature type="compositionally biased region" description="Low complexity" evidence="1">
    <location>
        <begin position="80"/>
        <end position="102"/>
    </location>
</feature>
<reference evidence="2 3" key="1">
    <citation type="submission" date="2016-04" db="EMBL/GenBank/DDBJ databases">
        <title>Complete genome sequence of Pseudomonas sp. LAB-08 isolated from TCE contaminated aquifer soil.</title>
        <authorList>
            <person name="Dohra H."/>
            <person name="Suzuki K."/>
            <person name="Fatma A."/>
            <person name="Inuzuka Y."/>
            <person name="Honjo M."/>
            <person name="Tashiro Y."/>
            <person name="Futamata H."/>
        </authorList>
    </citation>
    <scope>NUCLEOTIDE SEQUENCE [LARGE SCALE GENOMIC DNA]</scope>
    <source>
        <strain evidence="2 3">LAB-08</strain>
    </source>
</reference>
<evidence type="ECO:0000256" key="1">
    <source>
        <dbReference type="SAM" id="MobiDB-lite"/>
    </source>
</evidence>
<protein>
    <submittedName>
        <fullName evidence="2">Uncharacterized protein</fullName>
    </submittedName>
</protein>
<gene>
    <name evidence="2" type="ORF">LAB08_R50650</name>
</gene>
<dbReference type="EMBL" id="AP017423">
    <property type="protein sequence ID" value="BCX70398.1"/>
    <property type="molecule type" value="Genomic_DNA"/>
</dbReference>
<dbReference type="Proteomes" id="UP000218595">
    <property type="component" value="Chromosome"/>
</dbReference>
<accession>A0ABM7S4Q2</accession>
<keyword evidence="3" id="KW-1185">Reference proteome</keyword>
<sequence>MNPLFFPSPDIPIFAAIKQHLPSKKVLKMSNSMGIASAFVLSSLFVTPFAMAEESQTFAAQNAARVAAYEQHQIEMTAKAQQATQAPQASSTQAQPQAEKDS</sequence>
<evidence type="ECO:0000313" key="3">
    <source>
        <dbReference type="Proteomes" id="UP000218595"/>
    </source>
</evidence>
<proteinExistence type="predicted"/>
<feature type="region of interest" description="Disordered" evidence="1">
    <location>
        <begin position="77"/>
        <end position="102"/>
    </location>
</feature>